<dbReference type="Gene3D" id="1.10.510.10">
    <property type="entry name" value="Transferase(Phosphotransferase) domain 1"/>
    <property type="match status" value="1"/>
</dbReference>
<dbReference type="GO" id="GO:0019748">
    <property type="term" value="P:secondary metabolic process"/>
    <property type="evidence" value="ECO:0007669"/>
    <property type="project" value="InterPro"/>
</dbReference>
<evidence type="ECO:0000313" key="1">
    <source>
        <dbReference type="EMBL" id="BBY78450.1"/>
    </source>
</evidence>
<name>A0A7I7UBE7_MYCPF</name>
<accession>A0A7I7UBE7</accession>
<keyword evidence="1" id="KW-0418">Kinase</keyword>
<sequence>MREPDSMKAVQELVDAWALRPDGEPHRSPRADVLPVRTADGVAAVLKVAAPDEAGEHAHLVLRRWGGDGAVRLLRADPHRHAVLLERACTADLSTVSDEAACGVVADLFRRLHVPAMPQLRSLTADVAASARELDMLPRGSAIPHRLVEHAAALARELSADAPHEVVLHGNLHHANVLAARRVPWLAISPQPCNGDPHYELAPMLWHGWDAFAGNIRDGIRGRLWMLVEHTGLDEDRARAWTLVRVVLAAVRELSGGGEELTRYVALAKAIQD</sequence>
<dbReference type="InterPro" id="IPR011009">
    <property type="entry name" value="Kinase-like_dom_sf"/>
</dbReference>
<gene>
    <name evidence="1" type="ORF">MPRF_53490</name>
</gene>
<dbReference type="Proteomes" id="UP000466554">
    <property type="component" value="Chromosome"/>
</dbReference>
<dbReference type="GO" id="GO:0016301">
    <property type="term" value="F:kinase activity"/>
    <property type="evidence" value="ECO:0007669"/>
    <property type="project" value="UniProtKB-KW"/>
</dbReference>
<evidence type="ECO:0000313" key="2">
    <source>
        <dbReference type="Proteomes" id="UP000466554"/>
    </source>
</evidence>
<dbReference type="SUPFAM" id="SSF56112">
    <property type="entry name" value="Protein kinase-like (PK-like)"/>
    <property type="match status" value="1"/>
</dbReference>
<dbReference type="GO" id="GO:0016773">
    <property type="term" value="F:phosphotransferase activity, alcohol group as acceptor"/>
    <property type="evidence" value="ECO:0007669"/>
    <property type="project" value="InterPro"/>
</dbReference>
<dbReference type="EMBL" id="AP022598">
    <property type="protein sequence ID" value="BBY78450.1"/>
    <property type="molecule type" value="Genomic_DNA"/>
</dbReference>
<keyword evidence="1" id="KW-0808">Transferase</keyword>
<reference evidence="1 2" key="1">
    <citation type="journal article" date="2019" name="Emerg. Microbes Infect.">
        <title>Comprehensive subspecies identification of 175 nontuberculous mycobacteria species based on 7547 genomic profiles.</title>
        <authorList>
            <person name="Matsumoto Y."/>
            <person name="Kinjo T."/>
            <person name="Motooka D."/>
            <person name="Nabeya D."/>
            <person name="Jung N."/>
            <person name="Uechi K."/>
            <person name="Horii T."/>
            <person name="Iida T."/>
            <person name="Fujita J."/>
            <person name="Nakamura S."/>
        </authorList>
    </citation>
    <scope>NUCLEOTIDE SEQUENCE [LARGE SCALE GENOMIC DNA]</scope>
    <source>
        <strain evidence="1 2">JCM 6367</strain>
    </source>
</reference>
<dbReference type="RefSeq" id="WP_337781402.1">
    <property type="nucleotide sequence ID" value="NZ_AP022598.1"/>
</dbReference>
<dbReference type="InterPro" id="IPR006748">
    <property type="entry name" value="NH2Glyco/OHUrea_AB-resist_kin"/>
</dbReference>
<protein>
    <submittedName>
        <fullName evidence="1">Streptomycin 6-kinase</fullName>
    </submittedName>
</protein>
<dbReference type="Pfam" id="PF04655">
    <property type="entry name" value="APH_6_hur"/>
    <property type="match status" value="1"/>
</dbReference>
<organism evidence="1 2">
    <name type="scientific">Mycolicibacterium parafortuitum</name>
    <name type="common">Mycobacterium parafortuitum</name>
    <dbReference type="NCBI Taxonomy" id="39692"/>
    <lineage>
        <taxon>Bacteria</taxon>
        <taxon>Bacillati</taxon>
        <taxon>Actinomycetota</taxon>
        <taxon>Actinomycetes</taxon>
        <taxon>Mycobacteriales</taxon>
        <taxon>Mycobacteriaceae</taxon>
        <taxon>Mycolicibacterium</taxon>
    </lineage>
</organism>
<dbReference type="AlphaFoldDB" id="A0A7I7UBE7"/>
<proteinExistence type="predicted"/>